<accession>A0ABD5NRT4</accession>
<keyword evidence="3 6" id="KW-0812">Transmembrane</keyword>
<reference evidence="7 8" key="1">
    <citation type="journal article" date="2019" name="Int. J. Syst. Evol. Microbiol.">
        <title>The Global Catalogue of Microorganisms (GCM) 10K type strain sequencing project: providing services to taxonomists for standard genome sequencing and annotation.</title>
        <authorList>
            <consortium name="The Broad Institute Genomics Platform"/>
            <consortium name="The Broad Institute Genome Sequencing Center for Infectious Disease"/>
            <person name="Wu L."/>
            <person name="Ma J."/>
        </authorList>
    </citation>
    <scope>NUCLEOTIDE SEQUENCE [LARGE SCALE GENOMIC DNA]</scope>
    <source>
        <strain evidence="7 8">IBRC-M 10256</strain>
    </source>
</reference>
<dbReference type="PANTHER" id="PTHR43141:SF4">
    <property type="entry name" value="CYTOCHROME BD2 SUBUNIT II"/>
    <property type="match status" value="1"/>
</dbReference>
<dbReference type="Proteomes" id="UP001595846">
    <property type="component" value="Unassembled WGS sequence"/>
</dbReference>
<keyword evidence="8" id="KW-1185">Reference proteome</keyword>
<name>A0ABD5NRT4_9EURY</name>
<gene>
    <name evidence="7" type="ORF">ACFOUR_13245</name>
</gene>
<feature type="transmembrane region" description="Helical" evidence="6">
    <location>
        <begin position="249"/>
        <end position="271"/>
    </location>
</feature>
<feature type="transmembrane region" description="Helical" evidence="6">
    <location>
        <begin position="320"/>
        <end position="342"/>
    </location>
</feature>
<comment type="subcellular location">
    <subcellularLocation>
        <location evidence="1">Cell membrane</location>
        <topology evidence="1">Multi-pass membrane protein</topology>
    </subcellularLocation>
</comment>
<feature type="transmembrane region" description="Helical" evidence="6">
    <location>
        <begin position="45"/>
        <end position="73"/>
    </location>
</feature>
<evidence type="ECO:0000256" key="6">
    <source>
        <dbReference type="SAM" id="Phobius"/>
    </source>
</evidence>
<dbReference type="AlphaFoldDB" id="A0ABD5NRT4"/>
<feature type="transmembrane region" description="Helical" evidence="6">
    <location>
        <begin position="94"/>
        <end position="114"/>
    </location>
</feature>
<keyword evidence="2" id="KW-1003">Cell membrane</keyword>
<dbReference type="PANTHER" id="PTHR43141">
    <property type="entry name" value="CYTOCHROME BD2 SUBUNIT II"/>
    <property type="match status" value="1"/>
</dbReference>
<evidence type="ECO:0000313" key="8">
    <source>
        <dbReference type="Proteomes" id="UP001595846"/>
    </source>
</evidence>
<evidence type="ECO:0000256" key="5">
    <source>
        <dbReference type="ARBA" id="ARBA00023136"/>
    </source>
</evidence>
<dbReference type="GO" id="GO:0005886">
    <property type="term" value="C:plasma membrane"/>
    <property type="evidence" value="ECO:0007669"/>
    <property type="project" value="UniProtKB-SubCell"/>
</dbReference>
<feature type="transmembrane region" description="Helical" evidence="6">
    <location>
        <begin position="222"/>
        <end position="243"/>
    </location>
</feature>
<dbReference type="EMBL" id="JBHSAQ010000011">
    <property type="protein sequence ID" value="MFC3959324.1"/>
    <property type="molecule type" value="Genomic_DNA"/>
</dbReference>
<evidence type="ECO:0000256" key="1">
    <source>
        <dbReference type="ARBA" id="ARBA00004651"/>
    </source>
</evidence>
<proteinExistence type="predicted"/>
<dbReference type="GeneID" id="73901979"/>
<dbReference type="Pfam" id="PF02322">
    <property type="entry name" value="Cyt_bd_oxida_II"/>
    <property type="match status" value="1"/>
</dbReference>
<feature type="transmembrane region" description="Helical" evidence="6">
    <location>
        <begin position="157"/>
        <end position="177"/>
    </location>
</feature>
<evidence type="ECO:0000313" key="7">
    <source>
        <dbReference type="EMBL" id="MFC3959324.1"/>
    </source>
</evidence>
<evidence type="ECO:0000256" key="2">
    <source>
        <dbReference type="ARBA" id="ARBA00022475"/>
    </source>
</evidence>
<keyword evidence="5 6" id="KW-0472">Membrane</keyword>
<evidence type="ECO:0000256" key="3">
    <source>
        <dbReference type="ARBA" id="ARBA00022692"/>
    </source>
</evidence>
<dbReference type="InterPro" id="IPR003317">
    <property type="entry name" value="Cyt-d_oxidase_su2"/>
</dbReference>
<comment type="caution">
    <text evidence="7">The sequence shown here is derived from an EMBL/GenBank/DDBJ whole genome shotgun (WGS) entry which is preliminary data.</text>
</comment>
<dbReference type="RefSeq" id="WP_256532874.1">
    <property type="nucleotide sequence ID" value="NZ_CP101824.1"/>
</dbReference>
<feature type="transmembrane region" description="Helical" evidence="6">
    <location>
        <begin position="183"/>
        <end position="206"/>
    </location>
</feature>
<feature type="transmembrane region" description="Helical" evidence="6">
    <location>
        <begin position="278"/>
        <end position="300"/>
    </location>
</feature>
<evidence type="ECO:0000256" key="4">
    <source>
        <dbReference type="ARBA" id="ARBA00022989"/>
    </source>
</evidence>
<sequence>MSVLARVPSVAAPTALSVGPLIGYAGGPSFTLADGPLFGLPLAEIWFGLLFFLLGTFLFLDGFDFGVGALFATREDSAEREQFLTAIGPFWDGNEVWLVVFGGTLFATFPPVYATLFSRHYLLMFAILGALILRGMAPELYEQRHDEAWRRWWGRSFVVGSLTAPFFLGVFVAHWLFGVTALVSLQGLVVGLAVVTLTIVDGAAFLRIKTRGALRDDLRTDALLALGAYLVLLVLTLGLLYASPAIRPALVSAPSIALVLLSLTFATVYALATRADRYYMAVGAAAGLVFALVAVVAVLLYPELDPVTGLTVEEAVVSTIPLNLMTIGMAILLPLIFGYFAVLYSSFSGPAEEGEGY</sequence>
<keyword evidence="4 6" id="KW-1133">Transmembrane helix</keyword>
<protein>
    <submittedName>
        <fullName evidence="7">Cytochrome d ubiquinol oxidase subunit II</fullName>
    </submittedName>
</protein>
<organism evidence="7 8">
    <name type="scientific">Halovivax cerinus</name>
    <dbReference type="NCBI Taxonomy" id="1487865"/>
    <lineage>
        <taxon>Archaea</taxon>
        <taxon>Methanobacteriati</taxon>
        <taxon>Methanobacteriota</taxon>
        <taxon>Stenosarchaea group</taxon>
        <taxon>Halobacteria</taxon>
        <taxon>Halobacteriales</taxon>
        <taxon>Natrialbaceae</taxon>
        <taxon>Halovivax</taxon>
    </lineage>
</organism>